<dbReference type="PANTHER" id="PTHR22726:SF1">
    <property type="entry name" value="METALLOENDOPEPTIDASE OMA1, MITOCHONDRIAL"/>
    <property type="match status" value="1"/>
</dbReference>
<evidence type="ECO:0000256" key="1">
    <source>
        <dbReference type="ARBA" id="ARBA00001947"/>
    </source>
</evidence>
<dbReference type="CDD" id="cd07324">
    <property type="entry name" value="M48C_Oma1-like"/>
    <property type="match status" value="1"/>
</dbReference>
<evidence type="ECO:0000256" key="3">
    <source>
        <dbReference type="ARBA" id="ARBA00022723"/>
    </source>
</evidence>
<keyword evidence="2" id="KW-0645">Protease</keyword>
<dbReference type="SUPFAM" id="SSF48452">
    <property type="entry name" value="TPR-like"/>
    <property type="match status" value="1"/>
</dbReference>
<dbReference type="GO" id="GO:0016020">
    <property type="term" value="C:membrane"/>
    <property type="evidence" value="ECO:0007669"/>
    <property type="project" value="TreeGrafter"/>
</dbReference>
<keyword evidence="6" id="KW-0482">Metalloprotease</keyword>
<keyword evidence="4" id="KW-0378">Hydrolase</keyword>
<protein>
    <recommendedName>
        <fullName evidence="8">Peptidase M48 domain-containing protein</fullName>
    </recommendedName>
</protein>
<dbReference type="GO" id="GO:0046872">
    <property type="term" value="F:metal ion binding"/>
    <property type="evidence" value="ECO:0007669"/>
    <property type="project" value="UniProtKB-KW"/>
</dbReference>
<dbReference type="InterPro" id="IPR051156">
    <property type="entry name" value="Mito/Outer_Membr_Metalloprot"/>
</dbReference>
<dbReference type="KEGG" id="blag:BLTE_15550"/>
<dbReference type="GO" id="GO:0004222">
    <property type="term" value="F:metalloendopeptidase activity"/>
    <property type="evidence" value="ECO:0007669"/>
    <property type="project" value="InterPro"/>
</dbReference>
<dbReference type="OrthoDB" id="9814887at2"/>
<dbReference type="AlphaFoldDB" id="A0A348FZY7"/>
<feature type="domain" description="Peptidase M48" evidence="8">
    <location>
        <begin position="57"/>
        <end position="255"/>
    </location>
</feature>
<evidence type="ECO:0000256" key="2">
    <source>
        <dbReference type="ARBA" id="ARBA00022670"/>
    </source>
</evidence>
<feature type="chain" id="PRO_5016990334" description="Peptidase M48 domain-containing protein" evidence="7">
    <location>
        <begin position="43"/>
        <end position="479"/>
    </location>
</feature>
<dbReference type="RefSeq" id="WP_126399061.1">
    <property type="nucleotide sequence ID" value="NZ_AP018907.1"/>
</dbReference>
<reference evidence="9 10" key="1">
    <citation type="submission" date="2018-08" db="EMBL/GenBank/DDBJ databases">
        <title>Complete genome sequencing of Blastochloris tepida GI.</title>
        <authorList>
            <person name="Tsukatani Y."/>
            <person name="Mori H."/>
        </authorList>
    </citation>
    <scope>NUCLEOTIDE SEQUENCE [LARGE SCALE GENOMIC DNA]</scope>
    <source>
        <strain evidence="9 10">GI</strain>
    </source>
</reference>
<keyword evidence="10" id="KW-1185">Reference proteome</keyword>
<gene>
    <name evidence="9" type="ORF">BLTE_15550</name>
</gene>
<dbReference type="Proteomes" id="UP000266934">
    <property type="component" value="Chromosome"/>
</dbReference>
<name>A0A348FZY7_9HYPH</name>
<evidence type="ECO:0000313" key="10">
    <source>
        <dbReference type="Proteomes" id="UP000266934"/>
    </source>
</evidence>
<evidence type="ECO:0000256" key="4">
    <source>
        <dbReference type="ARBA" id="ARBA00022801"/>
    </source>
</evidence>
<sequence length="479" mass="51712">MPDRQPAQPRTAPRTGLPRRIAAAALALVLAVTTGSPQPAAAQGQPKLPIVRDAETEALLKDYMTPVLKAAGLAKQNVEVTLINDRNFNAFVADGRRIFVFLGTLVEAKNPNEVIGVLAHETGHIAGGHLARMRQQLAAAQTVSIVAFLLSLGAVAAGAASGSARDTNLGGALGGIMTGPQEMIRRSLLSYQRGEEQAADRAAITYLHATHQSPKGMLDTFRRLSDQSLFISRGVDPYTLSHPLPRERISQLEELVAKSPYKDARDPAELQLRHDLMRAKIIGYFDRADTVARRYPLSDTSLPARYARAISAYRFKQVREAIAQIDGLIATQPNNPYFHELKGQALLESARPAEAIAPLRRAVALAPNANLIRIMLGQALVATGDKAHAEEAIRELSRALTRETLAADGYRQLAIAYGRKGDIANADLASAQAAFAGGEFQTARHLAARAKTRFANGSPGWLKADDIENYKPPKLDGRS</sequence>
<dbReference type="PANTHER" id="PTHR22726">
    <property type="entry name" value="METALLOENDOPEPTIDASE OMA1"/>
    <property type="match status" value="1"/>
</dbReference>
<organism evidence="9 10">
    <name type="scientific">Blastochloris tepida</name>
    <dbReference type="NCBI Taxonomy" id="2233851"/>
    <lineage>
        <taxon>Bacteria</taxon>
        <taxon>Pseudomonadati</taxon>
        <taxon>Pseudomonadota</taxon>
        <taxon>Alphaproteobacteria</taxon>
        <taxon>Hyphomicrobiales</taxon>
        <taxon>Blastochloridaceae</taxon>
        <taxon>Blastochloris</taxon>
    </lineage>
</organism>
<accession>A0A348FZY7</accession>
<evidence type="ECO:0000256" key="6">
    <source>
        <dbReference type="ARBA" id="ARBA00023049"/>
    </source>
</evidence>
<evidence type="ECO:0000256" key="7">
    <source>
        <dbReference type="SAM" id="SignalP"/>
    </source>
</evidence>
<dbReference type="Gene3D" id="3.30.2010.10">
    <property type="entry name" value="Metalloproteases ('zincins'), catalytic domain"/>
    <property type="match status" value="1"/>
</dbReference>
<keyword evidence="3" id="KW-0479">Metal-binding</keyword>
<dbReference type="InterPro" id="IPR001915">
    <property type="entry name" value="Peptidase_M48"/>
</dbReference>
<keyword evidence="7" id="KW-0732">Signal</keyword>
<proteinExistence type="predicted"/>
<dbReference type="GO" id="GO:0051603">
    <property type="term" value="P:proteolysis involved in protein catabolic process"/>
    <property type="evidence" value="ECO:0007669"/>
    <property type="project" value="TreeGrafter"/>
</dbReference>
<feature type="signal peptide" evidence="7">
    <location>
        <begin position="1"/>
        <end position="42"/>
    </location>
</feature>
<dbReference type="Gene3D" id="1.25.40.10">
    <property type="entry name" value="Tetratricopeptide repeat domain"/>
    <property type="match status" value="1"/>
</dbReference>
<dbReference type="EMBL" id="AP018907">
    <property type="protein sequence ID" value="BBF92870.1"/>
    <property type="molecule type" value="Genomic_DNA"/>
</dbReference>
<evidence type="ECO:0000256" key="5">
    <source>
        <dbReference type="ARBA" id="ARBA00022833"/>
    </source>
</evidence>
<comment type="cofactor">
    <cofactor evidence="1">
        <name>Zn(2+)</name>
        <dbReference type="ChEBI" id="CHEBI:29105"/>
    </cofactor>
</comment>
<dbReference type="Pfam" id="PF01435">
    <property type="entry name" value="Peptidase_M48"/>
    <property type="match status" value="1"/>
</dbReference>
<keyword evidence="5" id="KW-0862">Zinc</keyword>
<evidence type="ECO:0000313" key="9">
    <source>
        <dbReference type="EMBL" id="BBF92870.1"/>
    </source>
</evidence>
<evidence type="ECO:0000259" key="8">
    <source>
        <dbReference type="Pfam" id="PF01435"/>
    </source>
</evidence>
<dbReference type="InterPro" id="IPR011990">
    <property type="entry name" value="TPR-like_helical_dom_sf"/>
</dbReference>